<feature type="region of interest" description="Disordered" evidence="2">
    <location>
        <begin position="56"/>
        <end position="155"/>
    </location>
</feature>
<evidence type="ECO:0000313" key="3">
    <source>
        <dbReference type="Ensembl" id="ENSSHAP00000010488.2"/>
    </source>
</evidence>
<feature type="region of interest" description="Disordered" evidence="2">
    <location>
        <begin position="1"/>
        <end position="44"/>
    </location>
</feature>
<evidence type="ECO:0000256" key="2">
    <source>
        <dbReference type="SAM" id="MobiDB-lite"/>
    </source>
</evidence>
<feature type="compositionally biased region" description="Polar residues" evidence="2">
    <location>
        <begin position="126"/>
        <end position="150"/>
    </location>
</feature>
<accession>G3W4Y3</accession>
<sequence length="370" mass="41721">MAESRFRPPGRSFSEAGREAGPGAPVNPKSKGRRVPAGRIVESRYLQCEKKKVVKVLASDTSVNTSSGKQTESGKKSNVSQKGSKDNNQIEKNDLQSTLLDGHRTAPPDLDLSAINDKSIKRRTPQLASKANTGQISNTKKPQPSKNRNIVSPEDIRKMESQTLLLTLLTVKMNKRVAVTKEKAEKNLIMLCEEKDRVQKKVQELKRKLLFHQKEQEMVDTLATQSELLAPFVAMSESFKKDYKTFATALDSTRHELPVKSIHMEGDRDKFLDDLQHQLSITQNLLAEVTTDNVGQHAKVFDVLDEFKEVVKKKDLELKRSFAHVLNLSSEVSKEAALTNQEVWEETQGTQNLSQWYFNQQHSEDAPKDN</sequence>
<dbReference type="AlphaFoldDB" id="G3W4Y3"/>
<dbReference type="GeneTree" id="ENSGT00390000010974"/>
<feature type="coiled-coil region" evidence="1">
    <location>
        <begin position="181"/>
        <end position="215"/>
    </location>
</feature>
<dbReference type="GeneID" id="100916353"/>
<protein>
    <submittedName>
        <fullName evidence="3">HAUS augmin like complex subunit 8</fullName>
    </submittedName>
</protein>
<dbReference type="OrthoDB" id="10050218at2759"/>
<evidence type="ECO:0000313" key="4">
    <source>
        <dbReference type="Proteomes" id="UP000007648"/>
    </source>
</evidence>
<dbReference type="Proteomes" id="UP000007648">
    <property type="component" value="Unassembled WGS sequence"/>
</dbReference>
<dbReference type="Ensembl" id="ENSSHAT00000010581.2">
    <property type="protein sequence ID" value="ENSSHAP00000010488.2"/>
    <property type="gene ID" value="ENSSHAG00000009053.2"/>
</dbReference>
<dbReference type="RefSeq" id="XP_012397846.1">
    <property type="nucleotide sequence ID" value="XM_012542392.3"/>
</dbReference>
<dbReference type="InParanoid" id="G3W4Y3"/>
<feature type="compositionally biased region" description="Basic and acidic residues" evidence="2">
    <location>
        <begin position="83"/>
        <end position="94"/>
    </location>
</feature>
<dbReference type="CTD" id="93323"/>
<reference evidence="3 4" key="1">
    <citation type="journal article" date="2011" name="Proc. Natl. Acad. Sci. U.S.A.">
        <title>Genetic diversity and population structure of the endangered marsupial Sarcophilus harrisii (Tasmanian devil).</title>
        <authorList>
            <person name="Miller W."/>
            <person name="Hayes V.M."/>
            <person name="Ratan A."/>
            <person name="Petersen D.C."/>
            <person name="Wittekindt N.E."/>
            <person name="Miller J."/>
            <person name="Walenz B."/>
            <person name="Knight J."/>
            <person name="Qi J."/>
            <person name="Zhao F."/>
            <person name="Wang Q."/>
            <person name="Bedoya-Reina O.C."/>
            <person name="Katiyar N."/>
            <person name="Tomsho L.P."/>
            <person name="Kasson L.M."/>
            <person name="Hardie R.A."/>
            <person name="Woodbridge P."/>
            <person name="Tindall E.A."/>
            <person name="Bertelsen M.F."/>
            <person name="Dixon D."/>
            <person name="Pyecroft S."/>
            <person name="Helgen K.M."/>
            <person name="Lesk A.M."/>
            <person name="Pringle T.H."/>
            <person name="Patterson N."/>
            <person name="Zhang Y."/>
            <person name="Kreiss A."/>
            <person name="Woods G.M."/>
            <person name="Jones M.E."/>
            <person name="Schuster S.C."/>
        </authorList>
    </citation>
    <scope>NUCLEOTIDE SEQUENCE [LARGE SCALE GENOMIC DNA]</scope>
</reference>
<dbReference type="eggNOG" id="ENOG502S04A">
    <property type="taxonomic scope" value="Eukaryota"/>
</dbReference>
<dbReference type="STRING" id="9305.ENSSHAP00000010488"/>
<name>G3W4Y3_SARHA</name>
<reference evidence="3" key="2">
    <citation type="submission" date="2025-08" db="UniProtKB">
        <authorList>
            <consortium name="Ensembl"/>
        </authorList>
    </citation>
    <scope>IDENTIFICATION</scope>
</reference>
<evidence type="ECO:0000256" key="1">
    <source>
        <dbReference type="SAM" id="Coils"/>
    </source>
</evidence>
<gene>
    <name evidence="3" type="primary">HAUS8</name>
</gene>
<feature type="compositionally biased region" description="Polar residues" evidence="2">
    <location>
        <begin position="59"/>
        <end position="82"/>
    </location>
</feature>
<keyword evidence="1" id="KW-0175">Coiled coil</keyword>
<proteinExistence type="predicted"/>
<dbReference type="FunCoup" id="G3W4Y3">
    <property type="interactions" value="1113"/>
</dbReference>
<keyword evidence="4" id="KW-1185">Reference proteome</keyword>
<reference evidence="3" key="3">
    <citation type="submission" date="2025-09" db="UniProtKB">
        <authorList>
            <consortium name="Ensembl"/>
        </authorList>
    </citation>
    <scope>IDENTIFICATION</scope>
</reference>
<dbReference type="KEGG" id="shr:100916353"/>
<organism evidence="3 4">
    <name type="scientific">Sarcophilus harrisii</name>
    <name type="common">Tasmanian devil</name>
    <name type="synonym">Sarcophilus laniarius</name>
    <dbReference type="NCBI Taxonomy" id="9305"/>
    <lineage>
        <taxon>Eukaryota</taxon>
        <taxon>Metazoa</taxon>
        <taxon>Chordata</taxon>
        <taxon>Craniata</taxon>
        <taxon>Vertebrata</taxon>
        <taxon>Euteleostomi</taxon>
        <taxon>Mammalia</taxon>
        <taxon>Metatheria</taxon>
        <taxon>Dasyuromorphia</taxon>
        <taxon>Dasyuridae</taxon>
        <taxon>Sarcophilus</taxon>
    </lineage>
</organism>